<dbReference type="EMBL" id="CP041969">
    <property type="protein sequence ID" value="QMV42766.1"/>
    <property type="molecule type" value="Genomic_DNA"/>
</dbReference>
<feature type="region of interest" description="Disordered" evidence="4">
    <location>
        <begin position="25"/>
        <end position="53"/>
    </location>
</feature>
<comment type="similarity">
    <text evidence="1">Belongs to the bacterial solute-binding protein 1 family.</text>
</comment>
<dbReference type="GO" id="GO:0042956">
    <property type="term" value="P:maltodextrin transmembrane transport"/>
    <property type="evidence" value="ECO:0007669"/>
    <property type="project" value="TreeGrafter"/>
</dbReference>
<dbReference type="CDD" id="cd13586">
    <property type="entry name" value="PBP2_Maltose_binding_like"/>
    <property type="match status" value="1"/>
</dbReference>
<feature type="compositionally biased region" description="Low complexity" evidence="4">
    <location>
        <begin position="25"/>
        <end position="45"/>
    </location>
</feature>
<evidence type="ECO:0000256" key="1">
    <source>
        <dbReference type="ARBA" id="ARBA00008520"/>
    </source>
</evidence>
<evidence type="ECO:0000256" key="5">
    <source>
        <dbReference type="SAM" id="SignalP"/>
    </source>
</evidence>
<dbReference type="PROSITE" id="PS51257">
    <property type="entry name" value="PROKAR_LIPOPROTEIN"/>
    <property type="match status" value="1"/>
</dbReference>
<keyword evidence="7" id="KW-1185">Reference proteome</keyword>
<keyword evidence="3 5" id="KW-0732">Signal</keyword>
<keyword evidence="2" id="KW-0813">Transport</keyword>
<feature type="chain" id="PRO_5039545891" evidence="5">
    <location>
        <begin position="22"/>
        <end position="445"/>
    </location>
</feature>
<dbReference type="PANTHER" id="PTHR30061">
    <property type="entry name" value="MALTOSE-BINDING PERIPLASMIC PROTEIN"/>
    <property type="match status" value="1"/>
</dbReference>
<evidence type="ECO:0000256" key="3">
    <source>
        <dbReference type="ARBA" id="ARBA00022729"/>
    </source>
</evidence>
<dbReference type="Pfam" id="PF13416">
    <property type="entry name" value="SBP_bac_8"/>
    <property type="match status" value="1"/>
</dbReference>
<organism evidence="6 7">
    <name type="scientific">Cohnella cholangitidis</name>
    <dbReference type="NCBI Taxonomy" id="2598458"/>
    <lineage>
        <taxon>Bacteria</taxon>
        <taxon>Bacillati</taxon>
        <taxon>Bacillota</taxon>
        <taxon>Bacilli</taxon>
        <taxon>Bacillales</taxon>
        <taxon>Paenibacillaceae</taxon>
        <taxon>Cohnella</taxon>
    </lineage>
</organism>
<reference evidence="6 7" key="1">
    <citation type="submission" date="2019-07" db="EMBL/GenBank/DDBJ databases">
        <authorList>
            <person name="Kim J.K."/>
            <person name="Cheong H.-M."/>
            <person name="Choi Y."/>
            <person name="Hwang K.J."/>
            <person name="Lee S."/>
            <person name="Choi C."/>
        </authorList>
    </citation>
    <scope>NUCLEOTIDE SEQUENCE [LARGE SCALE GENOMIC DNA]</scope>
    <source>
        <strain evidence="6 7">KS 22</strain>
    </source>
</reference>
<evidence type="ECO:0000313" key="7">
    <source>
        <dbReference type="Proteomes" id="UP000515679"/>
    </source>
</evidence>
<dbReference type="Proteomes" id="UP000515679">
    <property type="component" value="Chromosome"/>
</dbReference>
<evidence type="ECO:0000256" key="4">
    <source>
        <dbReference type="SAM" id="MobiDB-lite"/>
    </source>
</evidence>
<dbReference type="InterPro" id="IPR006059">
    <property type="entry name" value="SBP"/>
</dbReference>
<dbReference type="RefSeq" id="WP_182298993.1">
    <property type="nucleotide sequence ID" value="NZ_CP041969.1"/>
</dbReference>
<dbReference type="SUPFAM" id="SSF53850">
    <property type="entry name" value="Periplasmic binding protein-like II"/>
    <property type="match status" value="1"/>
</dbReference>
<protein>
    <submittedName>
        <fullName evidence="6">Maltose ABC transporter substrate-binding protein</fullName>
    </submittedName>
</protein>
<dbReference type="PANTHER" id="PTHR30061:SF50">
    <property type="entry name" value="MALTOSE_MALTODEXTRIN-BINDING PERIPLASMIC PROTEIN"/>
    <property type="match status" value="1"/>
</dbReference>
<accession>A0A7G5C0N2</accession>
<dbReference type="Gene3D" id="3.40.190.10">
    <property type="entry name" value="Periplasmic binding protein-like II"/>
    <property type="match status" value="2"/>
</dbReference>
<dbReference type="GO" id="GO:1901982">
    <property type="term" value="F:maltose binding"/>
    <property type="evidence" value="ECO:0007669"/>
    <property type="project" value="TreeGrafter"/>
</dbReference>
<evidence type="ECO:0000256" key="2">
    <source>
        <dbReference type="ARBA" id="ARBA00022448"/>
    </source>
</evidence>
<name>A0A7G5C0N2_9BACL</name>
<dbReference type="AlphaFoldDB" id="A0A7G5C0N2"/>
<proteinExistence type="inferred from homology"/>
<evidence type="ECO:0000313" key="6">
    <source>
        <dbReference type="EMBL" id="QMV42766.1"/>
    </source>
</evidence>
<dbReference type="GO" id="GO:0015768">
    <property type="term" value="P:maltose transport"/>
    <property type="evidence" value="ECO:0007669"/>
    <property type="project" value="TreeGrafter"/>
</dbReference>
<gene>
    <name evidence="6" type="ORF">FPL14_17395</name>
</gene>
<sequence length="445" mass="48224">MKFKKTMLLLTALITAFSASACSSNNANNSAPSASSSAAASTQAAETGEEELAPEPNAKLIIWEGKDEKPFIDAIAQEFTAKYNIPVEFQEVPSTEQRKKLKTDGPAGLGADILVMPHNTLGDAVASGILLPNDFYAEETKANYPKSLVDAVSLDGMIYGYPRNVETYLLYYNKDLVKKEDLASWDSIVKFAKSYNDVANNKFGLMWQVNDFYYNYSWIAGSGGYVFGANGTDPSDIGLNNDGAVEGMKFYQSLRDALPIKAVDATADVKTSLFQTGKLPINMDGVSQLGNFTKEKLGFEVGAVPLPPMPNGKSPISFSGVKAYYVSSFSKYPNAAKLFIHFATTQEAAMKNFELTGLIPARNGMDSDPKIASNEVVKAFTDQIKNSQPMPNILPATQIWGPSTASLELIWNGGDVKEILDKSVEDIKAGIEQQGKNNRSISSIP</sequence>
<dbReference type="KEGG" id="cchl:FPL14_17395"/>
<dbReference type="GO" id="GO:0055052">
    <property type="term" value="C:ATP-binding cassette (ABC) transporter complex, substrate-binding subunit-containing"/>
    <property type="evidence" value="ECO:0007669"/>
    <property type="project" value="TreeGrafter"/>
</dbReference>
<feature type="signal peptide" evidence="5">
    <location>
        <begin position="1"/>
        <end position="21"/>
    </location>
</feature>